<sequence length="47" mass="5486">MEPLKRGASGVSKPIINLNYEILYFAIINVCEIYLLYPVKNIFTYLF</sequence>
<name>A0A380CMR8_SPHSI</name>
<gene>
    <name evidence="2" type="ORF">NCTC11388_03604</name>
</gene>
<dbReference type="AlphaFoldDB" id="A0A380CMR8"/>
<evidence type="ECO:0000313" key="3">
    <source>
        <dbReference type="Proteomes" id="UP000254893"/>
    </source>
</evidence>
<organism evidence="2 3">
    <name type="scientific">Sphingobacterium spiritivorum</name>
    <name type="common">Flavobacterium spiritivorum</name>
    <dbReference type="NCBI Taxonomy" id="258"/>
    <lineage>
        <taxon>Bacteria</taxon>
        <taxon>Pseudomonadati</taxon>
        <taxon>Bacteroidota</taxon>
        <taxon>Sphingobacteriia</taxon>
        <taxon>Sphingobacteriales</taxon>
        <taxon>Sphingobacteriaceae</taxon>
        <taxon>Sphingobacterium</taxon>
    </lineage>
</organism>
<dbReference type="EMBL" id="UGYW01000002">
    <property type="protein sequence ID" value="SUJ24571.1"/>
    <property type="molecule type" value="Genomic_DNA"/>
</dbReference>
<evidence type="ECO:0000313" key="2">
    <source>
        <dbReference type="EMBL" id="SUJ24571.1"/>
    </source>
</evidence>
<reference evidence="2 3" key="1">
    <citation type="submission" date="2018-06" db="EMBL/GenBank/DDBJ databases">
        <authorList>
            <consortium name="Pathogen Informatics"/>
            <person name="Doyle S."/>
        </authorList>
    </citation>
    <scope>NUCLEOTIDE SEQUENCE [LARGE SCALE GENOMIC DNA]</scope>
    <source>
        <strain evidence="2 3">NCTC11388</strain>
    </source>
</reference>
<keyword evidence="1" id="KW-0812">Transmembrane</keyword>
<protein>
    <submittedName>
        <fullName evidence="2">Uncharacterized protein</fullName>
    </submittedName>
</protein>
<keyword evidence="1" id="KW-0472">Membrane</keyword>
<dbReference type="Proteomes" id="UP000254893">
    <property type="component" value="Unassembled WGS sequence"/>
</dbReference>
<keyword evidence="1" id="KW-1133">Transmembrane helix</keyword>
<accession>A0A380CMR8</accession>
<proteinExistence type="predicted"/>
<feature type="transmembrane region" description="Helical" evidence="1">
    <location>
        <begin position="20"/>
        <end position="37"/>
    </location>
</feature>
<evidence type="ECO:0000256" key="1">
    <source>
        <dbReference type="SAM" id="Phobius"/>
    </source>
</evidence>